<keyword evidence="2" id="KW-1185">Reference proteome</keyword>
<protein>
    <submittedName>
        <fullName evidence="1">Uncharacterized protein</fullName>
    </submittedName>
</protein>
<comment type="caution">
    <text evidence="1">The sequence shown here is derived from an EMBL/GenBank/DDBJ whole genome shotgun (WGS) entry which is preliminary data.</text>
</comment>
<sequence length="91" mass="10174">MPPGRLPREVFQACPTGRRPRGRPRTCWRDYVSQLAWERLGVPPEELEEVSGSIESDESQKSEHRVGVMPVNACAPPSERSLCGSTAAERR</sequence>
<name>A0ACB8VJL9_9TELE</name>
<dbReference type="Proteomes" id="UP000831701">
    <property type="component" value="Chromosome 21"/>
</dbReference>
<proteinExistence type="predicted"/>
<evidence type="ECO:0000313" key="2">
    <source>
        <dbReference type="Proteomes" id="UP000831701"/>
    </source>
</evidence>
<evidence type="ECO:0000313" key="1">
    <source>
        <dbReference type="EMBL" id="KAI3355102.1"/>
    </source>
</evidence>
<gene>
    <name evidence="1" type="ORF">L3Q82_017969</name>
</gene>
<organism evidence="1 2">
    <name type="scientific">Scortum barcoo</name>
    <name type="common">barcoo grunter</name>
    <dbReference type="NCBI Taxonomy" id="214431"/>
    <lineage>
        <taxon>Eukaryota</taxon>
        <taxon>Metazoa</taxon>
        <taxon>Chordata</taxon>
        <taxon>Craniata</taxon>
        <taxon>Vertebrata</taxon>
        <taxon>Euteleostomi</taxon>
        <taxon>Actinopterygii</taxon>
        <taxon>Neopterygii</taxon>
        <taxon>Teleostei</taxon>
        <taxon>Neoteleostei</taxon>
        <taxon>Acanthomorphata</taxon>
        <taxon>Eupercaria</taxon>
        <taxon>Centrarchiformes</taxon>
        <taxon>Terapontoidei</taxon>
        <taxon>Terapontidae</taxon>
        <taxon>Scortum</taxon>
    </lineage>
</organism>
<dbReference type="EMBL" id="CM041551">
    <property type="protein sequence ID" value="KAI3355102.1"/>
    <property type="molecule type" value="Genomic_DNA"/>
</dbReference>
<reference evidence="1" key="1">
    <citation type="submission" date="2022-04" db="EMBL/GenBank/DDBJ databases">
        <title>Jade perch genome.</title>
        <authorList>
            <person name="Chao B."/>
        </authorList>
    </citation>
    <scope>NUCLEOTIDE SEQUENCE</scope>
    <source>
        <strain evidence="1">CB-2022</strain>
    </source>
</reference>
<accession>A0ACB8VJL9</accession>